<proteinExistence type="predicted"/>
<dbReference type="Proteomes" id="UP000316092">
    <property type="component" value="Unassembled WGS sequence"/>
</dbReference>
<gene>
    <name evidence="1" type="ORF">FNU79_08600</name>
</gene>
<name>A0A553V057_9DEIO</name>
<evidence type="ECO:0000313" key="2">
    <source>
        <dbReference type="Proteomes" id="UP000316092"/>
    </source>
</evidence>
<comment type="caution">
    <text evidence="1">The sequence shown here is derived from an EMBL/GenBank/DDBJ whole genome shotgun (WGS) entry which is preliminary data.</text>
</comment>
<accession>A0A553V057</accession>
<keyword evidence="2" id="KW-1185">Reference proteome</keyword>
<dbReference type="EMBL" id="VKDB01000007">
    <property type="protein sequence ID" value="TSA85838.1"/>
    <property type="molecule type" value="Genomic_DNA"/>
</dbReference>
<evidence type="ECO:0000313" key="1">
    <source>
        <dbReference type="EMBL" id="TSA85838.1"/>
    </source>
</evidence>
<organism evidence="1 2">
    <name type="scientific">Deinococcus detaillensis</name>
    <dbReference type="NCBI Taxonomy" id="2592048"/>
    <lineage>
        <taxon>Bacteria</taxon>
        <taxon>Thermotogati</taxon>
        <taxon>Deinococcota</taxon>
        <taxon>Deinococci</taxon>
        <taxon>Deinococcales</taxon>
        <taxon>Deinococcaceae</taxon>
        <taxon>Deinococcus</taxon>
    </lineage>
</organism>
<dbReference type="OrthoDB" id="9857582at2"/>
<sequence>MTLIVRIWPESRLKSWRAQVEWPPVTGSSSKGRRLFLRPEDLLDFLRRADAEPEQGNLS</sequence>
<reference evidence="1 2" key="1">
    <citation type="submission" date="2019-07" db="EMBL/GenBank/DDBJ databases">
        <title>Deinococcus detaillus sp. nov., isolated from humus soil in Antarctica.</title>
        <authorList>
            <person name="Zhang K."/>
        </authorList>
    </citation>
    <scope>NUCLEOTIDE SEQUENCE [LARGE SCALE GENOMIC DNA]</scope>
    <source>
        <strain evidence="1 2">H1</strain>
    </source>
</reference>
<dbReference type="AlphaFoldDB" id="A0A553V057"/>
<protein>
    <submittedName>
        <fullName evidence="1">Uncharacterized protein</fullName>
    </submittedName>
</protein>